<accession>A0A6A3XMV2</accession>
<protein>
    <submittedName>
        <fullName evidence="3">Uncharacterized protein</fullName>
    </submittedName>
</protein>
<evidence type="ECO:0000313" key="4">
    <source>
        <dbReference type="Proteomes" id="UP000440367"/>
    </source>
</evidence>
<feature type="compositionally biased region" description="Polar residues" evidence="1">
    <location>
        <begin position="358"/>
        <end position="377"/>
    </location>
</feature>
<comment type="caution">
    <text evidence="3">The sequence shown here is derived from an EMBL/GenBank/DDBJ whole genome shotgun (WGS) entry which is preliminary data.</text>
</comment>
<feature type="region of interest" description="Disordered" evidence="1">
    <location>
        <begin position="317"/>
        <end position="470"/>
    </location>
</feature>
<feature type="region of interest" description="Disordered" evidence="1">
    <location>
        <begin position="1"/>
        <end position="49"/>
    </location>
</feature>
<keyword evidence="2" id="KW-0472">Membrane</keyword>
<feature type="compositionally biased region" description="Polar residues" evidence="1">
    <location>
        <begin position="38"/>
        <end position="49"/>
    </location>
</feature>
<sequence length="807" mass="86540">MDGADGPPPEGHPPRPPDPFGAGAASNAEPGGAHAPSLIQTTSPSPQAWTANGTAAIRTQLTGGNGADGRRDAHERLYQLSTAAYPLHADSALRPMTPAETEAMEAYLSCRLDLPAPPTFLSCTATAFKRAAMVAFHQEHVEATLITEVPANARLGRHVPRQSILRELVAGNTPDEAGKTRMKRFIKDVQRIIFDGEHTLSVVFMSHRTAAQWDGAAGETGLNQPGNSVSATTTRAETSFTSHPLSTAARRYRDTLAAYRALAEDSDSDMDSDEEVDSAIGQPVTATFGEVAAASLQPLTQKAPETVATPLQEPNAIIPLGRLGPPQSAGSEDVDMDDRSDGDINDGSGLLTAHPSAGGTQLGEQGVQTSSAPTGSSGALEEAALEDVDMTDSSGGAMPEQAGGSSGDQQLLTYGTGPFAAVYSPSSETDPSQEPYWHTASQVSSAPGAPDEIVGATASSTDQGEESDGYELEKVVPPSRTYNLDYKAWIGSVHGAPISVPANGQCLCLAFYATTTNTQAKKLTLRATTVAAADLVKQRVLDIVLANLRYDVKLRLILPKEELLRIYPGEQPPYSQEAAAAMLYAHYVKMREVSVATSVPQVFWEEPTVVRAMAVYLREPIYVWDVDAADRAYVQQYSYKKFEMDNGDRHDTGIVAPHSEDRIRDILEACFHQKVVPTMLLLKHTEGHFYGVQHGDVFHEWHAHPGPDMRERLDHVHRLVGLPVLPSARSDPESVAAEATYEEQALLEEMGVTFMPAGPKPALCRSQRIHLLSALALIPMLMFIVASMNAFSGTPISTPVTLLTADW</sequence>
<gene>
    <name evidence="3" type="ORF">PF002_g20346</name>
</gene>
<proteinExistence type="predicted"/>
<evidence type="ECO:0000256" key="2">
    <source>
        <dbReference type="SAM" id="Phobius"/>
    </source>
</evidence>
<evidence type="ECO:0000313" key="3">
    <source>
        <dbReference type="EMBL" id="KAE9205357.1"/>
    </source>
</evidence>
<keyword evidence="2" id="KW-0812">Transmembrane</keyword>
<feature type="region of interest" description="Disordered" evidence="1">
    <location>
        <begin position="217"/>
        <end position="243"/>
    </location>
</feature>
<reference evidence="3 4" key="1">
    <citation type="submission" date="2018-08" db="EMBL/GenBank/DDBJ databases">
        <title>Genomic investigation of the strawberry pathogen Phytophthora fragariae indicates pathogenicity is determined by transcriptional variation in three key races.</title>
        <authorList>
            <person name="Adams T.M."/>
            <person name="Armitage A.D."/>
            <person name="Sobczyk M.K."/>
            <person name="Bates H.J."/>
            <person name="Dunwell J.M."/>
            <person name="Nellist C.F."/>
            <person name="Harrison R.J."/>
        </authorList>
    </citation>
    <scope>NUCLEOTIDE SEQUENCE [LARGE SCALE GENOMIC DNA]</scope>
    <source>
        <strain evidence="3 4">BC-1</strain>
    </source>
</reference>
<name>A0A6A3XMV2_9STRA</name>
<organism evidence="3 4">
    <name type="scientific">Phytophthora fragariae</name>
    <dbReference type="NCBI Taxonomy" id="53985"/>
    <lineage>
        <taxon>Eukaryota</taxon>
        <taxon>Sar</taxon>
        <taxon>Stramenopiles</taxon>
        <taxon>Oomycota</taxon>
        <taxon>Peronosporomycetes</taxon>
        <taxon>Peronosporales</taxon>
        <taxon>Peronosporaceae</taxon>
        <taxon>Phytophthora</taxon>
    </lineage>
</organism>
<keyword evidence="2" id="KW-1133">Transmembrane helix</keyword>
<feature type="compositionally biased region" description="Polar residues" evidence="1">
    <location>
        <begin position="221"/>
        <end position="243"/>
    </location>
</feature>
<dbReference type="AlphaFoldDB" id="A0A6A3XMV2"/>
<dbReference type="EMBL" id="QXGD01001473">
    <property type="protein sequence ID" value="KAE9205357.1"/>
    <property type="molecule type" value="Genomic_DNA"/>
</dbReference>
<feature type="compositionally biased region" description="Pro residues" evidence="1">
    <location>
        <begin position="1"/>
        <end position="19"/>
    </location>
</feature>
<evidence type="ECO:0000256" key="1">
    <source>
        <dbReference type="SAM" id="MobiDB-lite"/>
    </source>
</evidence>
<feature type="transmembrane region" description="Helical" evidence="2">
    <location>
        <begin position="769"/>
        <end position="791"/>
    </location>
</feature>
<dbReference type="Proteomes" id="UP000440367">
    <property type="component" value="Unassembled WGS sequence"/>
</dbReference>